<gene>
    <name evidence="2" type="ORF">ANANG_G00074690</name>
</gene>
<dbReference type="EMBL" id="JAFIRN010000004">
    <property type="protein sequence ID" value="KAG5849717.1"/>
    <property type="molecule type" value="Genomic_DNA"/>
</dbReference>
<proteinExistence type="predicted"/>
<accession>A0A9D3S4C1</accession>
<dbReference type="Proteomes" id="UP001044222">
    <property type="component" value="Unassembled WGS sequence"/>
</dbReference>
<keyword evidence="3" id="KW-1185">Reference proteome</keyword>
<evidence type="ECO:0000313" key="3">
    <source>
        <dbReference type="Proteomes" id="UP001044222"/>
    </source>
</evidence>
<sequence length="198" mass="21747">MELQLDHMRDSDLQRMSGGHAAGARLHVRGVRLGCEGDGVRVARRHGPVGRVEPRLLLFQRLVGDGGVVVVPRQVLLVQDFLPVGSVEQDEEAGLGGLEQRVEQREHVQPADQLRREGQLQDGGAQLHVLAAGLQGDGPAAAGRQVEERGQAVPGRVARHGHEHRHGVHSRRDGGQELRAQHDPRHYEEHHQAINITE</sequence>
<reference evidence="2" key="1">
    <citation type="submission" date="2021-01" db="EMBL/GenBank/DDBJ databases">
        <title>A chromosome-scale assembly of European eel, Anguilla anguilla.</title>
        <authorList>
            <person name="Henkel C."/>
            <person name="Jong-Raadsen S.A."/>
            <person name="Dufour S."/>
            <person name="Weltzien F.-A."/>
            <person name="Palstra A.P."/>
            <person name="Pelster B."/>
            <person name="Spaink H.P."/>
            <person name="Van Den Thillart G.E."/>
            <person name="Jansen H."/>
            <person name="Zahm M."/>
            <person name="Klopp C."/>
            <person name="Cedric C."/>
            <person name="Louis A."/>
            <person name="Berthelot C."/>
            <person name="Parey E."/>
            <person name="Roest Crollius H."/>
            <person name="Montfort J."/>
            <person name="Robinson-Rechavi M."/>
            <person name="Bucao C."/>
            <person name="Bouchez O."/>
            <person name="Gislard M."/>
            <person name="Lluch J."/>
            <person name="Milhes M."/>
            <person name="Lampietro C."/>
            <person name="Lopez Roques C."/>
            <person name="Donnadieu C."/>
            <person name="Braasch I."/>
            <person name="Desvignes T."/>
            <person name="Postlethwait J."/>
            <person name="Bobe J."/>
            <person name="Guiguen Y."/>
            <person name="Dirks R."/>
        </authorList>
    </citation>
    <scope>NUCLEOTIDE SEQUENCE</scope>
    <source>
        <strain evidence="2">Tag_6206</strain>
        <tissue evidence="2">Liver</tissue>
    </source>
</reference>
<feature type="compositionally biased region" description="Basic residues" evidence="1">
    <location>
        <begin position="157"/>
        <end position="169"/>
    </location>
</feature>
<dbReference type="AlphaFoldDB" id="A0A9D3S4C1"/>
<evidence type="ECO:0000256" key="1">
    <source>
        <dbReference type="SAM" id="MobiDB-lite"/>
    </source>
</evidence>
<comment type="caution">
    <text evidence="2">The sequence shown here is derived from an EMBL/GenBank/DDBJ whole genome shotgun (WGS) entry which is preliminary data.</text>
</comment>
<protein>
    <submittedName>
        <fullName evidence="2">Uncharacterized protein</fullName>
    </submittedName>
</protein>
<name>A0A9D3S4C1_ANGAN</name>
<feature type="region of interest" description="Disordered" evidence="1">
    <location>
        <begin position="157"/>
        <end position="176"/>
    </location>
</feature>
<evidence type="ECO:0000313" key="2">
    <source>
        <dbReference type="EMBL" id="KAG5849717.1"/>
    </source>
</evidence>
<feature type="non-terminal residue" evidence="2">
    <location>
        <position position="198"/>
    </location>
</feature>
<organism evidence="2 3">
    <name type="scientific">Anguilla anguilla</name>
    <name type="common">European freshwater eel</name>
    <name type="synonym">Muraena anguilla</name>
    <dbReference type="NCBI Taxonomy" id="7936"/>
    <lineage>
        <taxon>Eukaryota</taxon>
        <taxon>Metazoa</taxon>
        <taxon>Chordata</taxon>
        <taxon>Craniata</taxon>
        <taxon>Vertebrata</taxon>
        <taxon>Euteleostomi</taxon>
        <taxon>Actinopterygii</taxon>
        <taxon>Neopterygii</taxon>
        <taxon>Teleostei</taxon>
        <taxon>Anguilliformes</taxon>
        <taxon>Anguillidae</taxon>
        <taxon>Anguilla</taxon>
    </lineage>
</organism>